<gene>
    <name evidence="1" type="ORF">GMARGA_LOCUS34313</name>
</gene>
<proteinExistence type="predicted"/>
<name>A0ABN7WRQ2_GIGMA</name>
<protein>
    <submittedName>
        <fullName evidence="1">28986_t:CDS:1</fullName>
    </submittedName>
</protein>
<feature type="non-terminal residue" evidence="1">
    <location>
        <position position="1"/>
    </location>
</feature>
<keyword evidence="2" id="KW-1185">Reference proteome</keyword>
<reference evidence="1 2" key="1">
    <citation type="submission" date="2021-06" db="EMBL/GenBank/DDBJ databases">
        <authorList>
            <person name="Kallberg Y."/>
            <person name="Tangrot J."/>
            <person name="Rosling A."/>
        </authorList>
    </citation>
    <scope>NUCLEOTIDE SEQUENCE [LARGE SCALE GENOMIC DNA]</scope>
    <source>
        <strain evidence="1 2">120-4 pot B 10/14</strain>
    </source>
</reference>
<accession>A0ABN7WRQ2</accession>
<evidence type="ECO:0000313" key="2">
    <source>
        <dbReference type="Proteomes" id="UP000789901"/>
    </source>
</evidence>
<feature type="non-terminal residue" evidence="1">
    <location>
        <position position="79"/>
    </location>
</feature>
<evidence type="ECO:0000313" key="1">
    <source>
        <dbReference type="EMBL" id="CAG8839142.1"/>
    </source>
</evidence>
<comment type="caution">
    <text evidence="1">The sequence shown here is derived from an EMBL/GenBank/DDBJ whole genome shotgun (WGS) entry which is preliminary data.</text>
</comment>
<dbReference type="EMBL" id="CAJVQB010059811">
    <property type="protein sequence ID" value="CAG8839142.1"/>
    <property type="molecule type" value="Genomic_DNA"/>
</dbReference>
<organism evidence="1 2">
    <name type="scientific">Gigaspora margarita</name>
    <dbReference type="NCBI Taxonomy" id="4874"/>
    <lineage>
        <taxon>Eukaryota</taxon>
        <taxon>Fungi</taxon>
        <taxon>Fungi incertae sedis</taxon>
        <taxon>Mucoromycota</taxon>
        <taxon>Glomeromycotina</taxon>
        <taxon>Glomeromycetes</taxon>
        <taxon>Diversisporales</taxon>
        <taxon>Gigasporaceae</taxon>
        <taxon>Gigaspora</taxon>
    </lineage>
</organism>
<sequence length="79" mass="9054">AGICKKRKINTYNMVIEDFNIVEKLSLNTNNAERKVQVDKNLGVLIQNSKIEDIDKATESDHSLVWSMLEIDKILSYSK</sequence>
<dbReference type="Proteomes" id="UP000789901">
    <property type="component" value="Unassembled WGS sequence"/>
</dbReference>